<feature type="non-terminal residue" evidence="20">
    <location>
        <position position="291"/>
    </location>
</feature>
<evidence type="ECO:0000256" key="4">
    <source>
        <dbReference type="ARBA" id="ARBA00004741"/>
    </source>
</evidence>
<dbReference type="GO" id="GO:0009094">
    <property type="term" value="P:L-phenylalanine biosynthetic process"/>
    <property type="evidence" value="ECO:0007669"/>
    <property type="project" value="UniProtKB-UniPathway"/>
</dbReference>
<dbReference type="UniPathway" id="UPA00121">
    <property type="reaction ID" value="UER00345"/>
</dbReference>
<evidence type="ECO:0000256" key="10">
    <source>
        <dbReference type="ARBA" id="ARBA00023141"/>
    </source>
</evidence>
<feature type="domain" description="Chorismate mutase" evidence="18">
    <location>
        <begin position="6"/>
        <end position="97"/>
    </location>
</feature>
<dbReference type="InterPro" id="IPR002701">
    <property type="entry name" value="CM_II_prokaryot"/>
</dbReference>
<dbReference type="Pfam" id="PF00800">
    <property type="entry name" value="PDT"/>
    <property type="match status" value="1"/>
</dbReference>
<evidence type="ECO:0000256" key="9">
    <source>
        <dbReference type="ARBA" id="ARBA00022605"/>
    </source>
</evidence>
<sequence length="291" mass="31980">MKNGSSEGDASLESLRGKIDQADKTLLRALIDRFHLAEEVGRYKSHKGDSSFDQTREAEIIRRAHRVAENAKIPKEGFERIIRAVIDYCRTAVKNMIQESPSETSGESDSSDSGKHRVVFPGERGAFSEIAASLLKPGCTTVPARSFVEVVQKVEREEVHFGVLPVENTIAGGVTSAYESLVEGSVQVVGEIVVPIRLQLVGTENASLEMAREVWSHPIALGQCKQFFQRSDHLTAVELHDTAGAAREVAALRDDSILAICSEVAARLYGLKVVVADVEDRFDNQTRFFLI</sequence>
<evidence type="ECO:0000256" key="15">
    <source>
        <dbReference type="ARBA" id="ARBA00031175"/>
    </source>
</evidence>
<comment type="pathway">
    <text evidence="5">Metabolic intermediate biosynthesis; prephenate biosynthesis; prephenate from chorismate: step 1/1.</text>
</comment>
<dbReference type="GO" id="GO:0005737">
    <property type="term" value="C:cytoplasm"/>
    <property type="evidence" value="ECO:0007669"/>
    <property type="project" value="UniProtKB-SubCell"/>
</dbReference>
<feature type="compositionally biased region" description="Low complexity" evidence="17">
    <location>
        <begin position="99"/>
        <end position="108"/>
    </location>
</feature>
<keyword evidence="12" id="KW-0413">Isomerase</keyword>
<gene>
    <name evidence="20" type="ORF">METZ01_LOCUS89058</name>
</gene>
<dbReference type="SMART" id="SM00830">
    <property type="entry name" value="CM_2"/>
    <property type="match status" value="1"/>
</dbReference>
<evidence type="ECO:0000256" key="8">
    <source>
        <dbReference type="ARBA" id="ARBA00022490"/>
    </source>
</evidence>
<dbReference type="InterPro" id="IPR036263">
    <property type="entry name" value="Chorismate_II_sf"/>
</dbReference>
<dbReference type="GO" id="GO:0004664">
    <property type="term" value="F:prephenate dehydratase activity"/>
    <property type="evidence" value="ECO:0007669"/>
    <property type="project" value="UniProtKB-EC"/>
</dbReference>
<reference evidence="20" key="1">
    <citation type="submission" date="2018-05" db="EMBL/GenBank/DDBJ databases">
        <authorList>
            <person name="Lanie J.A."/>
            <person name="Ng W.-L."/>
            <person name="Kazmierczak K.M."/>
            <person name="Andrzejewski T.M."/>
            <person name="Davidsen T.M."/>
            <person name="Wayne K.J."/>
            <person name="Tettelin H."/>
            <person name="Glass J.I."/>
            <person name="Rusch D."/>
            <person name="Podicherti R."/>
            <person name="Tsui H.-C.T."/>
            <person name="Winkler M.E."/>
        </authorList>
    </citation>
    <scope>NUCLEOTIDE SEQUENCE</scope>
</reference>
<dbReference type="PIRSF" id="PIRSF001500">
    <property type="entry name" value="Chor_mut_pdt_Ppr"/>
    <property type="match status" value="1"/>
</dbReference>
<evidence type="ECO:0000256" key="12">
    <source>
        <dbReference type="ARBA" id="ARBA00023235"/>
    </source>
</evidence>
<protein>
    <recommendedName>
        <fullName evidence="7">Bifunctional chorismate mutase/prephenate dehydratase</fullName>
        <ecNumber evidence="6">4.2.1.51</ecNumber>
    </recommendedName>
    <alternativeName>
        <fullName evidence="16">Chorismate mutase-prephenate dehydratase</fullName>
    </alternativeName>
    <alternativeName>
        <fullName evidence="15">p-protein</fullName>
    </alternativeName>
</protein>
<evidence type="ECO:0000256" key="11">
    <source>
        <dbReference type="ARBA" id="ARBA00023222"/>
    </source>
</evidence>
<dbReference type="GO" id="GO:0046417">
    <property type="term" value="P:chorismate metabolic process"/>
    <property type="evidence" value="ECO:0007669"/>
    <property type="project" value="InterPro"/>
</dbReference>
<evidence type="ECO:0000256" key="5">
    <source>
        <dbReference type="ARBA" id="ARBA00004817"/>
    </source>
</evidence>
<dbReference type="GO" id="GO:0004106">
    <property type="term" value="F:chorismate mutase activity"/>
    <property type="evidence" value="ECO:0007669"/>
    <property type="project" value="UniProtKB-EC"/>
</dbReference>
<evidence type="ECO:0000259" key="19">
    <source>
        <dbReference type="PROSITE" id="PS51171"/>
    </source>
</evidence>
<dbReference type="PANTHER" id="PTHR21022:SF19">
    <property type="entry name" value="PREPHENATE DEHYDRATASE-RELATED"/>
    <property type="match status" value="1"/>
</dbReference>
<proteinExistence type="predicted"/>
<evidence type="ECO:0000256" key="17">
    <source>
        <dbReference type="SAM" id="MobiDB-lite"/>
    </source>
</evidence>
<dbReference type="SUPFAM" id="SSF53850">
    <property type="entry name" value="Periplasmic binding protein-like II"/>
    <property type="match status" value="1"/>
</dbReference>
<comment type="pathway">
    <text evidence="4">Amino-acid biosynthesis; L-phenylalanine biosynthesis; phenylpyruvate from prephenate: step 1/1.</text>
</comment>
<dbReference type="EMBL" id="UINC01008037">
    <property type="protein sequence ID" value="SVA36204.1"/>
    <property type="molecule type" value="Genomic_DNA"/>
</dbReference>
<dbReference type="PANTHER" id="PTHR21022">
    <property type="entry name" value="PREPHENATE DEHYDRATASE P PROTEIN"/>
    <property type="match status" value="1"/>
</dbReference>
<evidence type="ECO:0000256" key="16">
    <source>
        <dbReference type="ARBA" id="ARBA00031520"/>
    </source>
</evidence>
<evidence type="ECO:0000256" key="7">
    <source>
        <dbReference type="ARBA" id="ARBA00014401"/>
    </source>
</evidence>
<evidence type="ECO:0000256" key="13">
    <source>
        <dbReference type="ARBA" id="ARBA00023239"/>
    </source>
</evidence>
<comment type="subcellular location">
    <subcellularLocation>
        <location evidence="3">Cytoplasm</location>
    </subcellularLocation>
</comment>
<keyword evidence="8" id="KW-0963">Cytoplasm</keyword>
<keyword evidence="11" id="KW-0584">Phenylalanine biosynthesis</keyword>
<comment type="function">
    <text evidence="2">Catalyzes the Claisen rearrangement of chorismate to prephenate and the decarboxylation/dehydration of prephenate to phenylpyruvate.</text>
</comment>
<dbReference type="InterPro" id="IPR001086">
    <property type="entry name" value="Preph_deHydtase"/>
</dbReference>
<evidence type="ECO:0000256" key="14">
    <source>
        <dbReference type="ARBA" id="ARBA00023268"/>
    </source>
</evidence>
<feature type="domain" description="Prephenate dehydratase" evidence="19">
    <location>
        <begin position="117"/>
        <end position="291"/>
    </location>
</feature>
<dbReference type="Pfam" id="PF01817">
    <property type="entry name" value="CM_2"/>
    <property type="match status" value="1"/>
</dbReference>
<evidence type="ECO:0000256" key="3">
    <source>
        <dbReference type="ARBA" id="ARBA00004496"/>
    </source>
</evidence>
<dbReference type="InterPro" id="IPR036979">
    <property type="entry name" value="CM_dom_sf"/>
</dbReference>
<dbReference type="AlphaFoldDB" id="A0A381V7N6"/>
<evidence type="ECO:0000313" key="20">
    <source>
        <dbReference type="EMBL" id="SVA36204.1"/>
    </source>
</evidence>
<dbReference type="PROSITE" id="PS51171">
    <property type="entry name" value="PREPHENATE_DEHYDR_3"/>
    <property type="match status" value="1"/>
</dbReference>
<dbReference type="Gene3D" id="1.20.59.10">
    <property type="entry name" value="Chorismate mutase"/>
    <property type="match status" value="1"/>
</dbReference>
<keyword evidence="10" id="KW-0057">Aromatic amino acid biosynthesis</keyword>
<dbReference type="CDD" id="cd13631">
    <property type="entry name" value="PBP2_Ct-PDT_like"/>
    <property type="match status" value="1"/>
</dbReference>
<evidence type="ECO:0000259" key="18">
    <source>
        <dbReference type="PROSITE" id="PS51168"/>
    </source>
</evidence>
<dbReference type="InterPro" id="IPR008242">
    <property type="entry name" value="Chor_mutase/pphenate_deHydtase"/>
</dbReference>
<comment type="catalytic activity">
    <reaction evidence="1">
        <text>chorismate = prephenate</text>
        <dbReference type="Rhea" id="RHEA:13897"/>
        <dbReference type="ChEBI" id="CHEBI:29748"/>
        <dbReference type="ChEBI" id="CHEBI:29934"/>
        <dbReference type="EC" id="5.4.99.5"/>
    </reaction>
</comment>
<feature type="region of interest" description="Disordered" evidence="17">
    <location>
        <begin position="97"/>
        <end position="117"/>
    </location>
</feature>
<dbReference type="EC" id="4.2.1.51" evidence="6"/>
<name>A0A381V7N6_9ZZZZ</name>
<keyword evidence="13" id="KW-0456">Lyase</keyword>
<evidence type="ECO:0000256" key="6">
    <source>
        <dbReference type="ARBA" id="ARBA00013147"/>
    </source>
</evidence>
<dbReference type="UniPathway" id="UPA00120">
    <property type="reaction ID" value="UER00203"/>
</dbReference>
<evidence type="ECO:0000256" key="2">
    <source>
        <dbReference type="ARBA" id="ARBA00002364"/>
    </source>
</evidence>
<keyword evidence="9" id="KW-0028">Amino-acid biosynthesis</keyword>
<accession>A0A381V7N6</accession>
<dbReference type="SUPFAM" id="SSF48600">
    <property type="entry name" value="Chorismate mutase II"/>
    <property type="match status" value="1"/>
</dbReference>
<dbReference type="Gene3D" id="3.40.190.10">
    <property type="entry name" value="Periplasmic binding protein-like II"/>
    <property type="match status" value="2"/>
</dbReference>
<organism evidence="20">
    <name type="scientific">marine metagenome</name>
    <dbReference type="NCBI Taxonomy" id="408172"/>
    <lineage>
        <taxon>unclassified sequences</taxon>
        <taxon>metagenomes</taxon>
        <taxon>ecological metagenomes</taxon>
    </lineage>
</organism>
<keyword evidence="14" id="KW-0511">Multifunctional enzyme</keyword>
<dbReference type="PROSITE" id="PS51168">
    <property type="entry name" value="CHORISMATE_MUT_2"/>
    <property type="match status" value="1"/>
</dbReference>
<evidence type="ECO:0000256" key="1">
    <source>
        <dbReference type="ARBA" id="ARBA00000824"/>
    </source>
</evidence>